<name>X1DTI1_9ZZZZ</name>
<dbReference type="EMBL" id="BART01035154">
    <property type="protein sequence ID" value="GAH11530.1"/>
    <property type="molecule type" value="Genomic_DNA"/>
</dbReference>
<organism evidence="1">
    <name type="scientific">marine sediment metagenome</name>
    <dbReference type="NCBI Taxonomy" id="412755"/>
    <lineage>
        <taxon>unclassified sequences</taxon>
        <taxon>metagenomes</taxon>
        <taxon>ecological metagenomes</taxon>
    </lineage>
</organism>
<evidence type="ECO:0008006" key="2">
    <source>
        <dbReference type="Google" id="ProtNLM"/>
    </source>
</evidence>
<sequence length="97" mass="10478">MKLARHSNIVFATLTPQQADQLKALGYVVQGGKSVKADVLDVAPPIPVAAVPTYTPEQLIYTAGLEDLRAMMSPLLYGEGFNLAILDTGIRETHDKI</sequence>
<reference evidence="1" key="1">
    <citation type="journal article" date="2014" name="Front. Microbiol.">
        <title>High frequency of phylogenetically diverse reductive dehalogenase-homologous genes in deep subseafloor sedimentary metagenomes.</title>
        <authorList>
            <person name="Kawai M."/>
            <person name="Futagami T."/>
            <person name="Toyoda A."/>
            <person name="Takaki Y."/>
            <person name="Nishi S."/>
            <person name="Hori S."/>
            <person name="Arai W."/>
            <person name="Tsubouchi T."/>
            <person name="Morono Y."/>
            <person name="Uchiyama I."/>
            <person name="Ito T."/>
            <person name="Fujiyama A."/>
            <person name="Inagaki F."/>
            <person name="Takami H."/>
        </authorList>
    </citation>
    <scope>NUCLEOTIDE SEQUENCE</scope>
    <source>
        <strain evidence="1">Expedition CK06-06</strain>
    </source>
</reference>
<evidence type="ECO:0000313" key="1">
    <source>
        <dbReference type="EMBL" id="GAH11530.1"/>
    </source>
</evidence>
<dbReference type="AlphaFoldDB" id="X1DTI1"/>
<proteinExistence type="predicted"/>
<comment type="caution">
    <text evidence="1">The sequence shown here is derived from an EMBL/GenBank/DDBJ whole genome shotgun (WGS) entry which is preliminary data.</text>
</comment>
<accession>X1DTI1</accession>
<protein>
    <recommendedName>
        <fullName evidence="2">Peptidase S8/S53 domain-containing protein</fullName>
    </recommendedName>
</protein>
<feature type="non-terminal residue" evidence="1">
    <location>
        <position position="97"/>
    </location>
</feature>
<gene>
    <name evidence="1" type="ORF">S01H4_59827</name>
</gene>